<protein>
    <submittedName>
        <fullName evidence="2">Peptidase</fullName>
    </submittedName>
</protein>
<dbReference type="InterPro" id="IPR036514">
    <property type="entry name" value="SGNH_hydro_sf"/>
</dbReference>
<dbReference type="InterPro" id="IPR013830">
    <property type="entry name" value="SGNH_hydro"/>
</dbReference>
<dbReference type="EMBL" id="BJYV01000012">
    <property type="protein sequence ID" value="GEO22098.1"/>
    <property type="molecule type" value="Genomic_DNA"/>
</dbReference>
<dbReference type="Pfam" id="PF13472">
    <property type="entry name" value="Lipase_GDSL_2"/>
    <property type="match status" value="1"/>
</dbReference>
<evidence type="ECO:0000313" key="2">
    <source>
        <dbReference type="EMBL" id="GEO22098.1"/>
    </source>
</evidence>
<dbReference type="RefSeq" id="WP_020891863.1">
    <property type="nucleotide sequence ID" value="NZ_BJYV01000012.1"/>
</dbReference>
<evidence type="ECO:0000313" key="3">
    <source>
        <dbReference type="Proteomes" id="UP000321301"/>
    </source>
</evidence>
<dbReference type="GO" id="GO:0004622">
    <property type="term" value="F:phosphatidylcholine lysophospholipase activity"/>
    <property type="evidence" value="ECO:0007669"/>
    <property type="project" value="TreeGrafter"/>
</dbReference>
<proteinExistence type="predicted"/>
<dbReference type="AlphaFoldDB" id="A0A512CD03"/>
<dbReference type="PANTHER" id="PTHR30383">
    <property type="entry name" value="THIOESTERASE 1/PROTEASE 1/LYSOPHOSPHOLIPASE L1"/>
    <property type="match status" value="1"/>
</dbReference>
<dbReference type="Proteomes" id="UP000321301">
    <property type="component" value="Unassembled WGS sequence"/>
</dbReference>
<dbReference type="Gene3D" id="3.40.50.1110">
    <property type="entry name" value="SGNH hydrolase"/>
    <property type="match status" value="1"/>
</dbReference>
<accession>A0A512CD03</accession>
<comment type="caution">
    <text evidence="2">The sequence shown here is derived from an EMBL/GenBank/DDBJ whole genome shotgun (WGS) entry which is preliminary data.</text>
</comment>
<dbReference type="PANTHER" id="PTHR30383:SF5">
    <property type="entry name" value="SGNH HYDROLASE-TYPE ESTERASE DOMAIN-CONTAINING PROTEIN"/>
    <property type="match status" value="1"/>
</dbReference>
<gene>
    <name evidence="2" type="ORF">CQA01_26320</name>
</gene>
<evidence type="ECO:0000259" key="1">
    <source>
        <dbReference type="Pfam" id="PF13472"/>
    </source>
</evidence>
<name>A0A512CD03_9BACT</name>
<reference evidence="2 3" key="1">
    <citation type="submission" date="2019-07" db="EMBL/GenBank/DDBJ databases">
        <title>Whole genome shotgun sequence of Cyclobacterium qasimii NBRC 106168.</title>
        <authorList>
            <person name="Hosoyama A."/>
            <person name="Uohara A."/>
            <person name="Ohji S."/>
            <person name="Ichikawa N."/>
        </authorList>
    </citation>
    <scope>NUCLEOTIDE SEQUENCE [LARGE SCALE GENOMIC DNA]</scope>
    <source>
        <strain evidence="2 3">NBRC 106168</strain>
    </source>
</reference>
<dbReference type="SUPFAM" id="SSF52266">
    <property type="entry name" value="SGNH hydrolase"/>
    <property type="match status" value="1"/>
</dbReference>
<keyword evidence="3" id="KW-1185">Reference proteome</keyword>
<organism evidence="2 3">
    <name type="scientific">Cyclobacterium qasimii</name>
    <dbReference type="NCBI Taxonomy" id="1350429"/>
    <lineage>
        <taxon>Bacteria</taxon>
        <taxon>Pseudomonadati</taxon>
        <taxon>Bacteroidota</taxon>
        <taxon>Cytophagia</taxon>
        <taxon>Cytophagales</taxon>
        <taxon>Cyclobacteriaceae</taxon>
        <taxon>Cyclobacterium</taxon>
    </lineage>
</organism>
<feature type="domain" description="SGNH hydrolase-type esterase" evidence="1">
    <location>
        <begin position="46"/>
        <end position="237"/>
    </location>
</feature>
<dbReference type="InterPro" id="IPR051532">
    <property type="entry name" value="Ester_Hydrolysis_Enzymes"/>
</dbReference>
<sequence length="254" mass="28394">MNLLVVLFLLKLLPLTVVDAVFNANFKQRAETETVSLMGDKLKVVAFGNSITATRSTIEQVFAQRLPSLLLEKGIAAEVINSGIPGSHTGSIKDHDLFKIKHGMDRFETDVLAHNPDLVIIGFGTNDAHIDDSGPDGKSRIPLKQYKSNLEFMIKELQSRGTKVLLIAPNGLRGKYPEYQNVRLKQYVAVVKKLSNKYKTGLVDNFKLFSDYYDSKENTVEEILLDGVHPNDKGHALMADKICQEIVRIEKLKN</sequence>